<keyword evidence="3" id="KW-1185">Reference proteome</keyword>
<comment type="caution">
    <text evidence="2">The sequence shown here is derived from an EMBL/GenBank/DDBJ whole genome shotgun (WGS) entry which is preliminary data.</text>
</comment>
<proteinExistence type="predicted"/>
<dbReference type="EMBL" id="CM029042">
    <property type="protein sequence ID" value="KAG2622078.1"/>
    <property type="molecule type" value="Genomic_DNA"/>
</dbReference>
<evidence type="ECO:0000313" key="2">
    <source>
        <dbReference type="EMBL" id="KAG2622078.1"/>
    </source>
</evidence>
<feature type="region of interest" description="Disordered" evidence="1">
    <location>
        <begin position="1"/>
        <end position="20"/>
    </location>
</feature>
<evidence type="ECO:0000313" key="3">
    <source>
        <dbReference type="Proteomes" id="UP000823388"/>
    </source>
</evidence>
<dbReference type="Proteomes" id="UP000823388">
    <property type="component" value="Chromosome 3N"/>
</dbReference>
<organism evidence="2 3">
    <name type="scientific">Panicum virgatum</name>
    <name type="common">Blackwell switchgrass</name>
    <dbReference type="NCBI Taxonomy" id="38727"/>
    <lineage>
        <taxon>Eukaryota</taxon>
        <taxon>Viridiplantae</taxon>
        <taxon>Streptophyta</taxon>
        <taxon>Embryophyta</taxon>
        <taxon>Tracheophyta</taxon>
        <taxon>Spermatophyta</taxon>
        <taxon>Magnoliopsida</taxon>
        <taxon>Liliopsida</taxon>
        <taxon>Poales</taxon>
        <taxon>Poaceae</taxon>
        <taxon>PACMAD clade</taxon>
        <taxon>Panicoideae</taxon>
        <taxon>Panicodae</taxon>
        <taxon>Paniceae</taxon>
        <taxon>Panicinae</taxon>
        <taxon>Panicum</taxon>
        <taxon>Panicum sect. Hiantes</taxon>
    </lineage>
</organism>
<feature type="region of interest" description="Disordered" evidence="1">
    <location>
        <begin position="80"/>
        <end position="101"/>
    </location>
</feature>
<protein>
    <submittedName>
        <fullName evidence="2">Uncharacterized protein</fullName>
    </submittedName>
</protein>
<evidence type="ECO:0000256" key="1">
    <source>
        <dbReference type="SAM" id="MobiDB-lite"/>
    </source>
</evidence>
<reference evidence="2" key="1">
    <citation type="submission" date="2020-05" db="EMBL/GenBank/DDBJ databases">
        <title>WGS assembly of Panicum virgatum.</title>
        <authorList>
            <person name="Lovell J.T."/>
            <person name="Jenkins J."/>
            <person name="Shu S."/>
            <person name="Juenger T.E."/>
            <person name="Schmutz J."/>
        </authorList>
    </citation>
    <scope>NUCLEOTIDE SEQUENCE</scope>
    <source>
        <strain evidence="2">AP13</strain>
    </source>
</reference>
<sequence length="101" mass="10873">MSASASMNNTPFPESQCTPWRACTPRRRCGGRTMSASSPTSSTPPAIQNLLFYNCRFAINDLPNQLYDVSWSLGRHPRATAARITSTGPVRPPACSRGGTG</sequence>
<accession>A0A8T0UJ32</accession>
<gene>
    <name evidence="2" type="ORF">PVAP13_3NG286600</name>
</gene>
<feature type="compositionally biased region" description="Polar residues" evidence="1">
    <location>
        <begin position="1"/>
        <end position="18"/>
    </location>
</feature>
<name>A0A8T0UJ32_PANVG</name>
<dbReference type="AlphaFoldDB" id="A0A8T0UJ32"/>